<dbReference type="HOGENOM" id="CLU_3173319_0_0_5"/>
<evidence type="ECO:0000313" key="2">
    <source>
        <dbReference type="EMBL" id="BAI95677.1"/>
    </source>
</evidence>
<reference evidence="2 3" key="1">
    <citation type="journal article" date="2010" name="J. Bacteriol.">
        <title>Complete genome sequence of the representative gamma-hexachlorocyclohexane-degrading bacterium Sphingobium japonicum UT26.</title>
        <authorList>
            <person name="Nagata Y."/>
            <person name="Ohtsubo Y."/>
            <person name="Endo R."/>
            <person name="Ichikawa N."/>
            <person name="Ankai A."/>
            <person name="Oguchi A."/>
            <person name="Fukui S."/>
            <person name="Fujita N."/>
            <person name="Tsuda M."/>
        </authorList>
    </citation>
    <scope>NUCLEOTIDE SEQUENCE [LARGE SCALE GENOMIC DNA]</scope>
    <source>
        <strain evidence="3">DSM 16413 / CCM 7287 / MTCC 6362 / UT26 / NBRC 101211 / UT26S</strain>
    </source>
</reference>
<keyword evidence="1" id="KW-0812">Transmembrane</keyword>
<proteinExistence type="predicted"/>
<protein>
    <submittedName>
        <fullName evidence="2">Uncharacterized protein</fullName>
    </submittedName>
</protein>
<sequence length="47" mass="4790">MPVFLLLLASTLAGAVAALLVATLIAALIVLVGHVSLLFTFIGEGRL</sequence>
<keyword evidence="3" id="KW-1185">Reference proteome</keyword>
<evidence type="ECO:0000256" key="1">
    <source>
        <dbReference type="SAM" id="Phobius"/>
    </source>
</evidence>
<dbReference type="STRING" id="452662.SJA_C1-08430"/>
<name>D4YZ95_SPHIU</name>
<dbReference type="EMBL" id="AP010803">
    <property type="protein sequence ID" value="BAI95677.1"/>
    <property type="molecule type" value="Genomic_DNA"/>
</dbReference>
<keyword evidence="1" id="KW-1133">Transmembrane helix</keyword>
<dbReference type="AlphaFoldDB" id="D4YZ95"/>
<organism evidence="2 3">
    <name type="scientific">Sphingobium indicum (strain DSM 16413 / CCM 7287 / MTCC 6362 / UT26 / NBRC 101211 / UT26S)</name>
    <name type="common">Sphingobium japonicum</name>
    <dbReference type="NCBI Taxonomy" id="452662"/>
    <lineage>
        <taxon>Bacteria</taxon>
        <taxon>Pseudomonadati</taxon>
        <taxon>Pseudomonadota</taxon>
        <taxon>Alphaproteobacteria</taxon>
        <taxon>Sphingomonadales</taxon>
        <taxon>Sphingomonadaceae</taxon>
        <taxon>Sphingobium</taxon>
    </lineage>
</organism>
<evidence type="ECO:0000313" key="3">
    <source>
        <dbReference type="Proteomes" id="UP000007753"/>
    </source>
</evidence>
<gene>
    <name evidence="2" type="ordered locus">SJA_C1-08430</name>
</gene>
<feature type="transmembrane region" description="Helical" evidence="1">
    <location>
        <begin position="25"/>
        <end position="43"/>
    </location>
</feature>
<dbReference type="KEGG" id="sjp:SJA_C1-08430"/>
<accession>D4YZ95</accession>
<keyword evidence="1" id="KW-0472">Membrane</keyword>
<dbReference type="Proteomes" id="UP000007753">
    <property type="component" value="Chromosome 1"/>
</dbReference>